<dbReference type="EMBL" id="JBAKAP010000005">
    <property type="protein sequence ID" value="MEL0616462.1"/>
    <property type="molecule type" value="Genomic_DNA"/>
</dbReference>
<dbReference type="Proteomes" id="UP001378242">
    <property type="component" value="Unassembled WGS sequence"/>
</dbReference>
<keyword evidence="3" id="KW-1185">Reference proteome</keyword>
<dbReference type="Pfam" id="PF12680">
    <property type="entry name" value="SnoaL_2"/>
    <property type="match status" value="1"/>
</dbReference>
<comment type="caution">
    <text evidence="2">The sequence shown here is derived from an EMBL/GenBank/DDBJ whole genome shotgun (WGS) entry which is preliminary data.</text>
</comment>
<protein>
    <submittedName>
        <fullName evidence="2">Nuclear transport factor 2 family protein</fullName>
    </submittedName>
</protein>
<sequence length="338" mass="37934">MTNHQANKALILEFYRELEGADAETVGGIVDRYTSADYQWHGVHPFEEQHGAEAVTDAFWRPFLAAWSSVQRRQDVFFAGTNTRDGTDWVVSMGHFMGLRDRPWLGIPATRRIGFLRYADFHCIRDGRIVRSGFFCDIIDVMHQAGINPLPPQTGASFVYPGPRTHDGLLFEAQDPAAGEKTLALVNRMVDDLTALNLSGDDLPPPELLARSWHDDMIWYGPAGIGATYTIPRYQEQHQLPFRTGLTGKVFNGHVTRFAEGDYAGFFGWPNLTNTPVGGFLGLPGSDVRADMRVVDIYRREGDKLAENWVLIDLPYWLKQQGLDILERTAGLVGTDYS</sequence>
<dbReference type="Gene3D" id="3.10.450.50">
    <property type="match status" value="2"/>
</dbReference>
<feature type="domain" description="SnoaL-like" evidence="1">
    <location>
        <begin position="13"/>
        <end position="131"/>
    </location>
</feature>
<dbReference type="InterPro" id="IPR032710">
    <property type="entry name" value="NTF2-like_dom_sf"/>
</dbReference>
<evidence type="ECO:0000259" key="1">
    <source>
        <dbReference type="Pfam" id="PF12680"/>
    </source>
</evidence>
<dbReference type="InterPro" id="IPR037401">
    <property type="entry name" value="SnoaL-like"/>
</dbReference>
<evidence type="ECO:0000313" key="2">
    <source>
        <dbReference type="EMBL" id="MEL0616462.1"/>
    </source>
</evidence>
<dbReference type="InterPro" id="IPR009959">
    <property type="entry name" value="Cyclase_SnoaL-like"/>
</dbReference>
<gene>
    <name evidence="2" type="ORF">V6243_06420</name>
</gene>
<evidence type="ECO:0000313" key="3">
    <source>
        <dbReference type="Proteomes" id="UP001378242"/>
    </source>
</evidence>
<organism evidence="2 3">
    <name type="scientific">Cobetia marina</name>
    <name type="common">Deleya marina</name>
    <dbReference type="NCBI Taxonomy" id="28258"/>
    <lineage>
        <taxon>Bacteria</taxon>
        <taxon>Pseudomonadati</taxon>
        <taxon>Pseudomonadota</taxon>
        <taxon>Gammaproteobacteria</taxon>
        <taxon>Oceanospirillales</taxon>
        <taxon>Halomonadaceae</taxon>
        <taxon>Cobetia</taxon>
    </lineage>
</organism>
<dbReference type="PANTHER" id="PTHR38436">
    <property type="entry name" value="POLYKETIDE CYCLASE SNOAL-LIKE DOMAIN"/>
    <property type="match status" value="1"/>
</dbReference>
<dbReference type="SUPFAM" id="SSF54427">
    <property type="entry name" value="NTF2-like"/>
    <property type="match status" value="2"/>
</dbReference>
<accession>A0ABU9GDB5</accession>
<name>A0ABU9GDB5_COBMA</name>
<proteinExistence type="predicted"/>
<dbReference type="PANTHER" id="PTHR38436:SF1">
    <property type="entry name" value="ESTER CYCLASE"/>
    <property type="match status" value="1"/>
</dbReference>
<dbReference type="RefSeq" id="WP_289863191.1">
    <property type="nucleotide sequence ID" value="NZ_JBAKAP010000005.1"/>
</dbReference>
<reference evidence="2 3" key="1">
    <citation type="submission" date="2024-02" db="EMBL/GenBank/DDBJ databases">
        <title>Bacteria isolated from the canopy kelp, Nereocystis luetkeana.</title>
        <authorList>
            <person name="Pfister C.A."/>
            <person name="Younker I.T."/>
            <person name="Light S.H."/>
        </authorList>
    </citation>
    <scope>NUCLEOTIDE SEQUENCE [LARGE SCALE GENOMIC DNA]</scope>
    <source>
        <strain evidence="2 3">TI.5.07</strain>
    </source>
</reference>